<proteinExistence type="predicted"/>
<accession>X1D9Y5</accession>
<dbReference type="AlphaFoldDB" id="X1D9Y5"/>
<reference evidence="1" key="1">
    <citation type="journal article" date="2014" name="Front. Microbiol.">
        <title>High frequency of phylogenetically diverse reductive dehalogenase-homologous genes in deep subseafloor sedimentary metagenomes.</title>
        <authorList>
            <person name="Kawai M."/>
            <person name="Futagami T."/>
            <person name="Toyoda A."/>
            <person name="Takaki Y."/>
            <person name="Nishi S."/>
            <person name="Hori S."/>
            <person name="Arai W."/>
            <person name="Tsubouchi T."/>
            <person name="Morono Y."/>
            <person name="Uchiyama I."/>
            <person name="Ito T."/>
            <person name="Fujiyama A."/>
            <person name="Inagaki F."/>
            <person name="Takami H."/>
        </authorList>
    </citation>
    <scope>NUCLEOTIDE SEQUENCE</scope>
    <source>
        <strain evidence="1">Expedition CK06-06</strain>
    </source>
</reference>
<protein>
    <submittedName>
        <fullName evidence="1">Uncharacterized protein</fullName>
    </submittedName>
</protein>
<dbReference type="EMBL" id="BART01031828">
    <property type="protein sequence ID" value="GAH17591.1"/>
    <property type="molecule type" value="Genomic_DNA"/>
</dbReference>
<evidence type="ECO:0000313" key="1">
    <source>
        <dbReference type="EMBL" id="GAH17591.1"/>
    </source>
</evidence>
<sequence>RLIWSLFDSLAASDTVAAADTLVVLGGEVAETGAEWLCGD</sequence>
<feature type="non-terminal residue" evidence="1">
    <location>
        <position position="1"/>
    </location>
</feature>
<comment type="caution">
    <text evidence="1">The sequence shown here is derived from an EMBL/GenBank/DDBJ whole genome shotgun (WGS) entry which is preliminary data.</text>
</comment>
<organism evidence="1">
    <name type="scientific">marine sediment metagenome</name>
    <dbReference type="NCBI Taxonomy" id="412755"/>
    <lineage>
        <taxon>unclassified sequences</taxon>
        <taxon>metagenomes</taxon>
        <taxon>ecological metagenomes</taxon>
    </lineage>
</organism>
<gene>
    <name evidence="1" type="ORF">S01H4_55191</name>
</gene>
<name>X1D9Y5_9ZZZZ</name>